<proteinExistence type="predicted"/>
<evidence type="ECO:0000313" key="1">
    <source>
        <dbReference type="EMBL" id="RKE98082.1"/>
    </source>
</evidence>
<organism evidence="1 2">
    <name type="scientific">Ichthyenterobacterium magnum</name>
    <dbReference type="NCBI Taxonomy" id="1230530"/>
    <lineage>
        <taxon>Bacteria</taxon>
        <taxon>Pseudomonadati</taxon>
        <taxon>Bacteroidota</taxon>
        <taxon>Flavobacteriia</taxon>
        <taxon>Flavobacteriales</taxon>
        <taxon>Flavobacteriaceae</taxon>
        <taxon>Ichthyenterobacterium</taxon>
    </lineage>
</organism>
<keyword evidence="2" id="KW-1185">Reference proteome</keyword>
<name>A0A420DUY8_9FLAO</name>
<protein>
    <submittedName>
        <fullName evidence="1">Uncharacterized protein</fullName>
    </submittedName>
</protein>
<dbReference type="PROSITE" id="PS51257">
    <property type="entry name" value="PROKAR_LIPOPROTEIN"/>
    <property type="match status" value="1"/>
</dbReference>
<dbReference type="RefSeq" id="WP_120199311.1">
    <property type="nucleotide sequence ID" value="NZ_RAQJ01000001.1"/>
</dbReference>
<accession>A0A420DUY8</accession>
<dbReference type="EMBL" id="RAQJ01000001">
    <property type="protein sequence ID" value="RKE98082.1"/>
    <property type="molecule type" value="Genomic_DNA"/>
</dbReference>
<gene>
    <name evidence="1" type="ORF">BXY80_0153</name>
</gene>
<dbReference type="Proteomes" id="UP000284892">
    <property type="component" value="Unassembled WGS sequence"/>
</dbReference>
<sequence>MNILKTLRKPYFSIFYTLLILILSCSSPTNNNEIEENIISVEKFAQEHFELSNSLLALLKNESNINYDLLNSSINEIKALAN</sequence>
<reference evidence="1 2" key="1">
    <citation type="submission" date="2018-09" db="EMBL/GenBank/DDBJ databases">
        <title>Genomic Encyclopedia of Archaeal and Bacterial Type Strains, Phase II (KMG-II): from individual species to whole genera.</title>
        <authorList>
            <person name="Goeker M."/>
        </authorList>
    </citation>
    <scope>NUCLEOTIDE SEQUENCE [LARGE SCALE GENOMIC DNA]</scope>
    <source>
        <strain evidence="1 2">DSM 26283</strain>
    </source>
</reference>
<dbReference type="AlphaFoldDB" id="A0A420DUY8"/>
<dbReference type="OrthoDB" id="1453505at2"/>
<comment type="caution">
    <text evidence="1">The sequence shown here is derived from an EMBL/GenBank/DDBJ whole genome shotgun (WGS) entry which is preliminary data.</text>
</comment>
<evidence type="ECO:0000313" key="2">
    <source>
        <dbReference type="Proteomes" id="UP000284892"/>
    </source>
</evidence>